<dbReference type="InterPro" id="IPR001965">
    <property type="entry name" value="Znf_PHD"/>
</dbReference>
<dbReference type="STRING" id="210143.A0A1R3ILZ9"/>
<dbReference type="InterPro" id="IPR056699">
    <property type="entry name" value="DUF7797"/>
</dbReference>
<dbReference type="InterPro" id="IPR011011">
    <property type="entry name" value="Znf_FYVE_PHD"/>
</dbReference>
<dbReference type="PROSITE" id="PS51038">
    <property type="entry name" value="BAH"/>
    <property type="match status" value="1"/>
</dbReference>
<dbReference type="SMART" id="SM00249">
    <property type="entry name" value="PHD"/>
    <property type="match status" value="1"/>
</dbReference>
<dbReference type="InterPro" id="IPR019786">
    <property type="entry name" value="Zinc_finger_PHD-type_CS"/>
</dbReference>
<dbReference type="InterPro" id="IPR019787">
    <property type="entry name" value="Znf_PHD-finger"/>
</dbReference>
<organism evidence="8 9">
    <name type="scientific">Corchorus capsularis</name>
    <name type="common">Jute</name>
    <dbReference type="NCBI Taxonomy" id="210143"/>
    <lineage>
        <taxon>Eukaryota</taxon>
        <taxon>Viridiplantae</taxon>
        <taxon>Streptophyta</taxon>
        <taxon>Embryophyta</taxon>
        <taxon>Tracheophyta</taxon>
        <taxon>Spermatophyta</taxon>
        <taxon>Magnoliopsida</taxon>
        <taxon>eudicotyledons</taxon>
        <taxon>Gunneridae</taxon>
        <taxon>Pentapetalae</taxon>
        <taxon>rosids</taxon>
        <taxon>malvids</taxon>
        <taxon>Malvales</taxon>
        <taxon>Malvaceae</taxon>
        <taxon>Grewioideae</taxon>
        <taxon>Apeibeae</taxon>
        <taxon>Corchorus</taxon>
    </lineage>
</organism>
<evidence type="ECO:0000259" key="7">
    <source>
        <dbReference type="PROSITE" id="PS51038"/>
    </source>
</evidence>
<gene>
    <name evidence="8" type="ORF">CCACVL1_11326</name>
</gene>
<evidence type="ECO:0000256" key="2">
    <source>
        <dbReference type="ARBA" id="ARBA00022771"/>
    </source>
</evidence>
<dbReference type="Proteomes" id="UP000188268">
    <property type="component" value="Unassembled WGS sequence"/>
</dbReference>
<dbReference type="Pfam" id="PF00628">
    <property type="entry name" value="PHD"/>
    <property type="match status" value="1"/>
</dbReference>
<sequence>MDPEVAVDQNEAFEPSPAVGEKRGIENGAAVSLSKKRGCNGGLKRVAEIVLVLSAMGKMRGGGRNPTLAETALMAEARETLAEMCEEMAPKDIVGSAAIGNVIEELGLHAKIKEQKLGVRGTRMSISDKVAFTKRKMEDPKKLFGTYTSQSLQRSLGGPAENAGASLAVRPIHATVSSGGFPVSSPPAHVIAAGPTPLPHQLPSSDVKMPTMSTGLPSGHLGRDSTSFAHARVERPQIKLDGGSNVASYVSQVPANSSANHPLVNAPTWSIQSQTAALAKPGQENKVLNHNPSKVEMPQMAPQAARDQTFRPFITQTATGTFPSMHQGLNFTQAPPYINNHNEIARIVQKLLQPKLPQHPTWTPPSREYMNKALTCQTCKLTVNEVETVLLCDACEKGFHLKCLQSNNLKGIPRGEWHCARCLALCNGKPLPPKYGRVMRSINAPKVTSSTAEAQSSLEKKVENLGPNVNHEKVTVIGSSGIKTPDVASSVDSKSVESTSDSKIPRENSTKPLEAVCGSSSVAAASERPTEHSQITELSTHEERKDHASISQPDDISPNTISSKANDSQPSDNLQDNQTGQQNCAEVPLTNSNAEVSGVEDSEKDCLKREIDRSVQNNQNEPDVAQAYPAGNAGVGGEILRHAEFSSDGVHAIEWTSDVLQVTDGKKFYQSCCIDGITYKVQDHALVHSGQDKLVPSKLQAMWEDAKTGSKWVVVKRCYFPSDLPEAVARPCAPESCEVYESNNDSTVMASSIQGPCEVLPDAKFKEEIERRSQLGTEGKEGLREIFLCKLCPPEPKPYPWLLFTHGKKHQTFCDIADMKNHVPMKSIPELRRKRIIPCSHGWLLLSGKDECCLWNPVTLELKQLPSLKPKQRFRIRYCILSSPPSNPDSLVILFLEDVPLLMVCRLGDQQWSQQSIREYCDDDKAECFCKPFCFDGKLYAQYERSGELVFIDQNLQEDRLVINLLEPPPLPLDLDHSHRYRAYLVESCGEIFVIYLLSPGYEPLNEISGVEVFKLNLVLGEWSRVENFKDRVFFLDRFNSYSCPANKESGLVGNCIYFTLNRDQSLLPIERLLYHDYNNLRAVNRTCREVIPKKWWRNSLPLSPWLMYCKNGDSECQVIDPRLPERNAFNDPNFNDVRMCRSRDGWCVMLQGEENLFFWNPFTGEAIQIPQWQDIFDHTILACAFLSPPNSPDCKFVLISECFNAEIHCILAVDGGEWNSYYAFSRLNFKMSKSPRFNFKMSKSPKPIFYNEEVYVLDLEGKLGVFRKDFRFEILERPLRPCNSINQSFLLEQDGKLLSVFIGPRGKWLRVFELNLSKMVWVEVNNLGDKTI</sequence>
<dbReference type="Pfam" id="PF01426">
    <property type="entry name" value="BAH"/>
    <property type="match status" value="1"/>
</dbReference>
<evidence type="ECO:0000259" key="6">
    <source>
        <dbReference type="PROSITE" id="PS50016"/>
    </source>
</evidence>
<feature type="compositionally biased region" description="Polar residues" evidence="5">
    <location>
        <begin position="549"/>
        <end position="582"/>
    </location>
</feature>
<feature type="region of interest" description="Disordered" evidence="5">
    <location>
        <begin position="447"/>
        <end position="582"/>
    </location>
</feature>
<protein>
    <recommendedName>
        <fullName evidence="10">Zinc finger, PHD-type</fullName>
    </recommendedName>
</protein>
<feature type="compositionally biased region" description="Low complexity" evidence="5">
    <location>
        <begin position="515"/>
        <end position="526"/>
    </location>
</feature>
<evidence type="ECO:0000256" key="3">
    <source>
        <dbReference type="ARBA" id="ARBA00022833"/>
    </source>
</evidence>
<name>A0A1R3ILZ9_COCAP</name>
<dbReference type="Pfam" id="PF03478">
    <property type="entry name" value="Beta-prop_KIB1-4"/>
    <property type="match status" value="2"/>
</dbReference>
<keyword evidence="1" id="KW-0479">Metal-binding</keyword>
<evidence type="ECO:0000256" key="1">
    <source>
        <dbReference type="ARBA" id="ARBA00022723"/>
    </source>
</evidence>
<evidence type="ECO:0000313" key="9">
    <source>
        <dbReference type="Proteomes" id="UP000188268"/>
    </source>
</evidence>
<dbReference type="Gene3D" id="2.30.30.490">
    <property type="match status" value="1"/>
</dbReference>
<dbReference type="InterPro" id="IPR001025">
    <property type="entry name" value="BAH_dom"/>
</dbReference>
<dbReference type="PROSITE" id="PS01359">
    <property type="entry name" value="ZF_PHD_1"/>
    <property type="match status" value="1"/>
</dbReference>
<accession>A0A1R3ILZ9</accession>
<feature type="compositionally biased region" description="Low complexity" evidence="5">
    <location>
        <begin position="486"/>
        <end position="502"/>
    </location>
</feature>
<dbReference type="Gene3D" id="3.30.40.10">
    <property type="entry name" value="Zinc/RING finger domain, C3HC4 (zinc finger)"/>
    <property type="match status" value="1"/>
</dbReference>
<dbReference type="GO" id="GO:0003682">
    <property type="term" value="F:chromatin binding"/>
    <property type="evidence" value="ECO:0007669"/>
    <property type="project" value="InterPro"/>
</dbReference>
<evidence type="ECO:0000256" key="5">
    <source>
        <dbReference type="SAM" id="MobiDB-lite"/>
    </source>
</evidence>
<dbReference type="InterPro" id="IPR013083">
    <property type="entry name" value="Znf_RING/FYVE/PHD"/>
</dbReference>
<evidence type="ECO:0000313" key="8">
    <source>
        <dbReference type="EMBL" id="OMO83602.1"/>
    </source>
</evidence>
<keyword evidence="2 4" id="KW-0863">Zinc-finger</keyword>
<dbReference type="OrthoDB" id="787137at2759"/>
<feature type="region of interest" description="Disordered" evidence="5">
    <location>
        <begin position="1"/>
        <end position="21"/>
    </location>
</feature>
<dbReference type="EMBL" id="AWWV01009853">
    <property type="protein sequence ID" value="OMO83602.1"/>
    <property type="molecule type" value="Genomic_DNA"/>
</dbReference>
<feature type="compositionally biased region" description="Basic and acidic residues" evidence="5">
    <location>
        <begin position="539"/>
        <end position="548"/>
    </location>
</feature>
<comment type="caution">
    <text evidence="8">The sequence shown here is derived from an EMBL/GenBank/DDBJ whole genome shotgun (WGS) entry which is preliminary data.</text>
</comment>
<dbReference type="SUPFAM" id="SSF57903">
    <property type="entry name" value="FYVE/PHD zinc finger"/>
    <property type="match status" value="1"/>
</dbReference>
<feature type="compositionally biased region" description="Polar residues" evidence="5">
    <location>
        <begin position="447"/>
        <end position="457"/>
    </location>
</feature>
<proteinExistence type="predicted"/>
<dbReference type="InterPro" id="IPR043151">
    <property type="entry name" value="BAH_sf"/>
</dbReference>
<dbReference type="PANTHER" id="PTHR47527">
    <property type="entry name" value="RING/FYVE/PHD ZINC FINGER SUPERFAMILY PROTEIN"/>
    <property type="match status" value="1"/>
</dbReference>
<dbReference type="Pfam" id="PF25073">
    <property type="entry name" value="DUF7797"/>
    <property type="match status" value="1"/>
</dbReference>
<keyword evidence="9" id="KW-1185">Reference proteome</keyword>
<dbReference type="InterPro" id="IPR005174">
    <property type="entry name" value="KIB1-4_b-propeller"/>
</dbReference>
<evidence type="ECO:0008006" key="10">
    <source>
        <dbReference type="Google" id="ProtNLM"/>
    </source>
</evidence>
<keyword evidence="3" id="KW-0862">Zinc</keyword>
<reference evidence="8 9" key="1">
    <citation type="submission" date="2013-09" db="EMBL/GenBank/DDBJ databases">
        <title>Corchorus capsularis genome sequencing.</title>
        <authorList>
            <person name="Alam M."/>
            <person name="Haque M.S."/>
            <person name="Islam M.S."/>
            <person name="Emdad E.M."/>
            <person name="Islam M.M."/>
            <person name="Ahmed B."/>
            <person name="Halim A."/>
            <person name="Hossen Q.M.M."/>
            <person name="Hossain M.Z."/>
            <person name="Ahmed R."/>
            <person name="Khan M.M."/>
            <person name="Islam R."/>
            <person name="Rashid M.M."/>
            <person name="Khan S.A."/>
            <person name="Rahman M.S."/>
            <person name="Alam M."/>
        </authorList>
    </citation>
    <scope>NUCLEOTIDE SEQUENCE [LARGE SCALE GENOMIC DNA]</scope>
    <source>
        <strain evidence="9">cv. CVL-1</strain>
        <tissue evidence="8">Whole seedling</tissue>
    </source>
</reference>
<feature type="domain" description="PHD-type" evidence="6">
    <location>
        <begin position="373"/>
        <end position="425"/>
    </location>
</feature>
<dbReference type="PANTHER" id="PTHR47527:SF3">
    <property type="entry name" value="RING_FYVE_PHD ZINC FINGER SUPERFAMILY PROTEIN"/>
    <property type="match status" value="1"/>
</dbReference>
<dbReference type="PROSITE" id="PS50016">
    <property type="entry name" value="ZF_PHD_2"/>
    <property type="match status" value="1"/>
</dbReference>
<feature type="domain" description="BAH" evidence="7">
    <location>
        <begin position="677"/>
        <end position="804"/>
    </location>
</feature>
<dbReference type="Gramene" id="OMO83602">
    <property type="protein sequence ID" value="OMO83602"/>
    <property type="gene ID" value="CCACVL1_11326"/>
</dbReference>
<dbReference type="GO" id="GO:0008270">
    <property type="term" value="F:zinc ion binding"/>
    <property type="evidence" value="ECO:0007669"/>
    <property type="project" value="UniProtKB-KW"/>
</dbReference>
<dbReference type="CDD" id="cd04370">
    <property type="entry name" value="BAH"/>
    <property type="match status" value="1"/>
</dbReference>
<evidence type="ECO:0000256" key="4">
    <source>
        <dbReference type="PROSITE-ProRule" id="PRU00146"/>
    </source>
</evidence>